<keyword evidence="5 12" id="KW-1133">Transmembrane helix</keyword>
<organism evidence="13 14">
    <name type="scientific">Punica granatum</name>
    <name type="common">Pomegranate</name>
    <dbReference type="NCBI Taxonomy" id="22663"/>
    <lineage>
        <taxon>Eukaryota</taxon>
        <taxon>Viridiplantae</taxon>
        <taxon>Streptophyta</taxon>
        <taxon>Embryophyta</taxon>
        <taxon>Tracheophyta</taxon>
        <taxon>Spermatophyta</taxon>
        <taxon>Magnoliopsida</taxon>
        <taxon>eudicotyledons</taxon>
        <taxon>Gunneridae</taxon>
        <taxon>Pentapetalae</taxon>
        <taxon>rosids</taxon>
        <taxon>malvids</taxon>
        <taxon>Myrtales</taxon>
        <taxon>Lythraceae</taxon>
        <taxon>Punica</taxon>
    </lineage>
</organism>
<evidence type="ECO:0000256" key="1">
    <source>
        <dbReference type="ARBA" id="ARBA00004127"/>
    </source>
</evidence>
<evidence type="ECO:0000256" key="3">
    <source>
        <dbReference type="ARBA" id="ARBA00022679"/>
    </source>
</evidence>
<feature type="transmembrane region" description="Helical" evidence="12">
    <location>
        <begin position="572"/>
        <end position="592"/>
    </location>
</feature>
<feature type="transmembrane region" description="Helical" evidence="12">
    <location>
        <begin position="531"/>
        <end position="552"/>
    </location>
</feature>
<feature type="binding site" evidence="9">
    <location>
        <position position="154"/>
    </location>
    <ligand>
        <name>UDP-alpha-D-glucose</name>
        <dbReference type="ChEBI" id="CHEBI:58885"/>
    </ligand>
</feature>
<dbReference type="GO" id="GO:0016760">
    <property type="term" value="F:cellulose synthase (UDP-forming) activity"/>
    <property type="evidence" value="ECO:0007669"/>
    <property type="project" value="InterPro"/>
</dbReference>
<feature type="compositionally biased region" description="Polar residues" evidence="11">
    <location>
        <begin position="8"/>
        <end position="22"/>
    </location>
</feature>
<keyword evidence="2" id="KW-0328">Glycosyltransferase</keyword>
<feature type="binding site" evidence="10">
    <location>
        <position position="320"/>
    </location>
    <ligand>
        <name>Mn(2+)</name>
        <dbReference type="ChEBI" id="CHEBI:29035"/>
    </ligand>
</feature>
<dbReference type="InterPro" id="IPR029044">
    <property type="entry name" value="Nucleotide-diphossugar_trans"/>
</dbReference>
<accession>A0A6P8E6I8</accession>
<evidence type="ECO:0000256" key="12">
    <source>
        <dbReference type="SAM" id="Phobius"/>
    </source>
</evidence>
<dbReference type="GO" id="GO:0016020">
    <property type="term" value="C:membrane"/>
    <property type="evidence" value="ECO:0007669"/>
    <property type="project" value="InterPro"/>
</dbReference>
<evidence type="ECO:0000256" key="4">
    <source>
        <dbReference type="ARBA" id="ARBA00022692"/>
    </source>
</evidence>
<name>A0A6P8E6I8_PUNGR</name>
<keyword evidence="6 12" id="KW-0472">Membrane</keyword>
<dbReference type="GO" id="GO:0012505">
    <property type="term" value="C:endomembrane system"/>
    <property type="evidence" value="ECO:0007669"/>
    <property type="project" value="UniProtKB-SubCell"/>
</dbReference>
<feature type="region of interest" description="Disordered" evidence="11">
    <location>
        <begin position="1"/>
        <end position="22"/>
    </location>
</feature>
<keyword evidence="4 12" id="KW-0812">Transmembrane</keyword>
<feature type="transmembrane region" description="Helical" evidence="12">
    <location>
        <begin position="724"/>
        <end position="743"/>
    </location>
</feature>
<keyword evidence="3" id="KW-0808">Transferase</keyword>
<dbReference type="AlphaFoldDB" id="A0A6P8E6I8"/>
<dbReference type="OrthoDB" id="72851at2759"/>
<feature type="active site" evidence="8">
    <location>
        <position position="154"/>
    </location>
</feature>
<dbReference type="GeneID" id="116210764"/>
<feature type="binding site" evidence="9">
    <location>
        <position position="124"/>
    </location>
    <ligand>
        <name>UDP-alpha-D-glucose</name>
        <dbReference type="ChEBI" id="CHEBI:58885"/>
    </ligand>
</feature>
<gene>
    <name evidence="14" type="primary">LOC116210764</name>
</gene>
<evidence type="ECO:0000313" key="14">
    <source>
        <dbReference type="RefSeq" id="XP_031400678.1"/>
    </source>
</evidence>
<dbReference type="Proteomes" id="UP000515151">
    <property type="component" value="Chromosome 1"/>
</dbReference>
<evidence type="ECO:0000313" key="13">
    <source>
        <dbReference type="Proteomes" id="UP000515151"/>
    </source>
</evidence>
<evidence type="ECO:0000256" key="6">
    <source>
        <dbReference type="ARBA" id="ARBA00023136"/>
    </source>
</evidence>
<dbReference type="RefSeq" id="XP_031400678.1">
    <property type="nucleotide sequence ID" value="XM_031544818.1"/>
</dbReference>
<evidence type="ECO:0000256" key="7">
    <source>
        <dbReference type="ARBA" id="ARBA00023316"/>
    </source>
</evidence>
<dbReference type="SUPFAM" id="SSF53448">
    <property type="entry name" value="Nucleotide-diphospho-sugar transferases"/>
    <property type="match status" value="1"/>
</dbReference>
<evidence type="ECO:0000256" key="9">
    <source>
        <dbReference type="PIRSR" id="PIRSR605150-2"/>
    </source>
</evidence>
<protein>
    <submittedName>
        <fullName evidence="14">Cellulose synthase-like protein G3 isoform X2</fullName>
    </submittedName>
</protein>
<dbReference type="Gene3D" id="3.90.550.10">
    <property type="entry name" value="Spore Coat Polysaccharide Biosynthesis Protein SpsA, Chain A"/>
    <property type="match status" value="2"/>
</dbReference>
<feature type="active site" evidence="8">
    <location>
        <position position="461"/>
    </location>
</feature>
<dbReference type="PANTHER" id="PTHR13301">
    <property type="entry name" value="X-BOX TRANSCRIPTION FACTOR-RELATED"/>
    <property type="match status" value="1"/>
</dbReference>
<evidence type="ECO:0000256" key="10">
    <source>
        <dbReference type="PIRSR" id="PIRSR605150-3"/>
    </source>
</evidence>
<dbReference type="Pfam" id="PF03552">
    <property type="entry name" value="Cellulose_synt"/>
    <property type="match status" value="2"/>
</dbReference>
<keyword evidence="7" id="KW-0961">Cell wall biogenesis/degradation</keyword>
<dbReference type="InterPro" id="IPR005150">
    <property type="entry name" value="Cellulose_synth"/>
</dbReference>
<proteinExistence type="predicted"/>
<reference evidence="13" key="1">
    <citation type="journal article" date="2020" name="Plant Biotechnol. J.">
        <title>The pomegranate (Punica granatum L.) draft genome dissects genetic divergence between soft- and hard-seeded cultivars.</title>
        <authorList>
            <person name="Luo X."/>
            <person name="Li H."/>
            <person name="Wu Z."/>
            <person name="Yao W."/>
            <person name="Zhao P."/>
            <person name="Cao D."/>
            <person name="Yu H."/>
            <person name="Li K."/>
            <person name="Poudel K."/>
            <person name="Zhao D."/>
            <person name="Zhang F."/>
            <person name="Xia X."/>
            <person name="Chen L."/>
            <person name="Wang Q."/>
            <person name="Jing D."/>
            <person name="Cao S."/>
        </authorList>
    </citation>
    <scope>NUCLEOTIDE SEQUENCE [LARGE SCALE GENOMIC DNA]</scope>
    <source>
        <strain evidence="13">cv. Tunisia</strain>
    </source>
</reference>
<reference evidence="14" key="2">
    <citation type="submission" date="2025-08" db="UniProtKB">
        <authorList>
            <consortium name="RefSeq"/>
        </authorList>
    </citation>
    <scope>IDENTIFICATION</scope>
    <source>
        <tissue evidence="14">Leaf</tissue>
    </source>
</reference>
<evidence type="ECO:0000256" key="2">
    <source>
        <dbReference type="ARBA" id="ARBA00022676"/>
    </source>
</evidence>
<dbReference type="GO" id="GO:0030244">
    <property type="term" value="P:cellulose biosynthetic process"/>
    <property type="evidence" value="ECO:0007669"/>
    <property type="project" value="InterPro"/>
</dbReference>
<evidence type="ECO:0000256" key="11">
    <source>
        <dbReference type="SAM" id="MobiDB-lite"/>
    </source>
</evidence>
<feature type="transmembrane region" description="Helical" evidence="12">
    <location>
        <begin position="32"/>
        <end position="49"/>
    </location>
</feature>
<keyword evidence="13" id="KW-1185">Reference proteome</keyword>
<feature type="binding site" evidence="10">
    <location>
        <position position="296"/>
    </location>
    <ligand>
        <name>Mn(2+)</name>
        <dbReference type="ChEBI" id="CHEBI:29035"/>
    </ligand>
</feature>
<dbReference type="GO" id="GO:0071555">
    <property type="term" value="P:cell wall organization"/>
    <property type="evidence" value="ECO:0007669"/>
    <property type="project" value="UniProtKB-KW"/>
</dbReference>
<feature type="transmembrane region" description="Helical" evidence="12">
    <location>
        <begin position="665"/>
        <end position="688"/>
    </location>
</feature>
<comment type="subcellular location">
    <subcellularLocation>
        <location evidence="1">Endomembrane system</location>
        <topology evidence="1">Multi-pass membrane protein</topology>
    </subcellularLocation>
</comment>
<evidence type="ECO:0000256" key="5">
    <source>
        <dbReference type="ARBA" id="ARBA00022989"/>
    </source>
</evidence>
<feature type="binding site" evidence="9">
    <location>
        <position position="125"/>
    </location>
    <ligand>
        <name>UDP-alpha-D-glucose</name>
        <dbReference type="ChEBI" id="CHEBI:58885"/>
    </ligand>
</feature>
<feature type="transmembrane region" description="Helical" evidence="12">
    <location>
        <begin position="61"/>
        <end position="84"/>
    </location>
</feature>
<sequence>MEIGSRRNMVSSENSPPLNSVTPLRRRTANRIYALIYASALLALFYRHVRQLLLLRFTTPVPVAAATLSLFVADSVLAFMWCTTQSFRVYPIRRTEYVENIPKVLKEEDFPALDVFVCTADPYKEPPIGVVNTALSVLAYDYPADKLSVYLSDDGRSELTLFAFMEAAKFAAHWLPFCRENKVVDRSPEDYFRSNRSIGSETERIKSVTFGLQVMYEGMKVRIENVVAKGEAGKEFIEKERQALSPCTDAVTGQSHPPVIQVLVDNSQDRDIAGNLMPNLIYVSRGKSRAVHHQFKAGALNALVRVSTVMTNAPIFLTLDCDMRSNDPGTLRRVLCYFADPNIDQSKLSHIQFPQIFQGLNRDDIYAGSYKSLFHMNPPGMKNGPNYLGTGCFFHRRALFGGPTAYVAPEIPELSIDHVVERPIQSQETMELVHRVAGFGYENMTNWGSKVGFRYGSVVEDYYTGYLLHCEGWKSIFCTPDRPAFLGDAPTSLIDMLNQCKRWIVGLLEVVFSRYSVMTYGLRSMGLLMSLSYAQIAFWATWSIPLVVYSFVPQLALINGLPVFPKVSEPWFLLYTFLFLGAYSQDLVYFLLSGSDATLRRWWNDQRIWLIRGLTCYLFGSLEFTLKRLGISTSGFEVTSKAANDEQSKKYEQGVFDFGAPSPMVVPLSVAVLVNLVALARGLALAPGLAIESFALQVLLSGFGVVNGWPLYEAMFFRSDKGKLPTNITLASTFVAALLYAAASLA</sequence>
<evidence type="ECO:0000256" key="8">
    <source>
        <dbReference type="PIRSR" id="PIRSR605150-1"/>
    </source>
</evidence>
<feature type="transmembrane region" description="Helical" evidence="12">
    <location>
        <begin position="694"/>
        <end position="712"/>
    </location>
</feature>